<evidence type="ECO:0000256" key="5">
    <source>
        <dbReference type="ARBA" id="ARBA00022989"/>
    </source>
</evidence>
<dbReference type="GO" id="GO:0005886">
    <property type="term" value="C:plasma membrane"/>
    <property type="evidence" value="ECO:0007669"/>
    <property type="project" value="UniProtKB-SubCell"/>
</dbReference>
<dbReference type="InterPro" id="IPR032808">
    <property type="entry name" value="DoxX"/>
</dbReference>
<reference evidence="8" key="2">
    <citation type="journal article" date="2023" name="Syst. Appl. Microbiol.">
        <title>Govania unica gen. nov., sp. nov., a rare biosphere bacterium that represents a novel family in the class Alphaproteobacteria.</title>
        <authorList>
            <person name="Vandamme P."/>
            <person name="Peeters C."/>
            <person name="Hettiarachchi A."/>
            <person name="Cnockaert M."/>
            <person name="Carlier A."/>
        </authorList>
    </citation>
    <scope>NUCLEOTIDE SEQUENCE</scope>
    <source>
        <strain evidence="8">LMG 31809</strain>
    </source>
</reference>
<feature type="transmembrane region" description="Helical" evidence="7">
    <location>
        <begin position="114"/>
        <end position="134"/>
    </location>
</feature>
<dbReference type="AlphaFoldDB" id="A0A9X3Z6I2"/>
<organism evidence="8 9">
    <name type="scientific">Govanella unica</name>
    <dbReference type="NCBI Taxonomy" id="2975056"/>
    <lineage>
        <taxon>Bacteria</taxon>
        <taxon>Pseudomonadati</taxon>
        <taxon>Pseudomonadota</taxon>
        <taxon>Alphaproteobacteria</taxon>
        <taxon>Emcibacterales</taxon>
        <taxon>Govanellaceae</taxon>
        <taxon>Govanella</taxon>
    </lineage>
</organism>
<evidence type="ECO:0000256" key="6">
    <source>
        <dbReference type="ARBA" id="ARBA00023136"/>
    </source>
</evidence>
<dbReference type="Pfam" id="PF07681">
    <property type="entry name" value="DoxX"/>
    <property type="match status" value="1"/>
</dbReference>
<proteinExistence type="inferred from homology"/>
<accession>A0A9X3Z6I2</accession>
<comment type="subcellular location">
    <subcellularLocation>
        <location evidence="1">Cell membrane</location>
        <topology evidence="1">Multi-pass membrane protein</topology>
    </subcellularLocation>
</comment>
<protein>
    <submittedName>
        <fullName evidence="8">DoxX family protein</fullName>
    </submittedName>
</protein>
<evidence type="ECO:0000256" key="7">
    <source>
        <dbReference type="SAM" id="Phobius"/>
    </source>
</evidence>
<dbReference type="InterPro" id="IPR051907">
    <property type="entry name" value="DoxX-like_oxidoreductase"/>
</dbReference>
<evidence type="ECO:0000313" key="9">
    <source>
        <dbReference type="Proteomes" id="UP001141619"/>
    </source>
</evidence>
<keyword evidence="9" id="KW-1185">Reference proteome</keyword>
<evidence type="ECO:0000256" key="3">
    <source>
        <dbReference type="ARBA" id="ARBA00022475"/>
    </source>
</evidence>
<keyword evidence="5 7" id="KW-1133">Transmembrane helix</keyword>
<sequence length="147" mass="16122">MRFPTFPPTDATLPLGILLLRVSLGVMSISHGFMKIFLLTIPGTVAFFENVGFPGWFAYPTLFAEIVCGILLVIGVMPRLMALLLLPIQFGALTVHYGNGWIFTNQGGGWEYPAFLVIVALALVLLGDGPFTLLRTPDKPRPYKPTE</sequence>
<comment type="similarity">
    <text evidence="2">Belongs to the DoxX family.</text>
</comment>
<feature type="transmembrane region" description="Helical" evidence="7">
    <location>
        <begin position="53"/>
        <end position="74"/>
    </location>
</feature>
<dbReference type="RefSeq" id="WP_274942850.1">
    <property type="nucleotide sequence ID" value="NZ_JANWOI010000001.1"/>
</dbReference>
<evidence type="ECO:0000256" key="4">
    <source>
        <dbReference type="ARBA" id="ARBA00022692"/>
    </source>
</evidence>
<dbReference type="Proteomes" id="UP001141619">
    <property type="component" value="Unassembled WGS sequence"/>
</dbReference>
<name>A0A9X3Z6I2_9PROT</name>
<keyword evidence="3" id="KW-1003">Cell membrane</keyword>
<evidence type="ECO:0000256" key="1">
    <source>
        <dbReference type="ARBA" id="ARBA00004651"/>
    </source>
</evidence>
<comment type="caution">
    <text evidence="8">The sequence shown here is derived from an EMBL/GenBank/DDBJ whole genome shotgun (WGS) entry which is preliminary data.</text>
</comment>
<dbReference type="PANTHER" id="PTHR33452:SF1">
    <property type="entry name" value="INNER MEMBRANE PROTEIN YPHA-RELATED"/>
    <property type="match status" value="1"/>
</dbReference>
<evidence type="ECO:0000313" key="8">
    <source>
        <dbReference type="EMBL" id="MDA5193156.1"/>
    </source>
</evidence>
<reference evidence="8" key="1">
    <citation type="submission" date="2022-08" db="EMBL/GenBank/DDBJ databases">
        <authorList>
            <person name="Vandamme P."/>
            <person name="Hettiarachchi A."/>
            <person name="Peeters C."/>
            <person name="Cnockaert M."/>
            <person name="Carlier A."/>
        </authorList>
    </citation>
    <scope>NUCLEOTIDE SEQUENCE</scope>
    <source>
        <strain evidence="8">LMG 31809</strain>
    </source>
</reference>
<evidence type="ECO:0000256" key="2">
    <source>
        <dbReference type="ARBA" id="ARBA00006679"/>
    </source>
</evidence>
<keyword evidence="4 7" id="KW-0812">Transmembrane</keyword>
<dbReference type="EMBL" id="JANWOI010000001">
    <property type="protein sequence ID" value="MDA5193156.1"/>
    <property type="molecule type" value="Genomic_DNA"/>
</dbReference>
<feature type="transmembrane region" description="Helical" evidence="7">
    <location>
        <begin position="12"/>
        <end position="33"/>
    </location>
</feature>
<gene>
    <name evidence="8" type="ORF">NYP16_04195</name>
</gene>
<feature type="transmembrane region" description="Helical" evidence="7">
    <location>
        <begin position="81"/>
        <end position="102"/>
    </location>
</feature>
<dbReference type="PANTHER" id="PTHR33452">
    <property type="entry name" value="OXIDOREDUCTASE CATD-RELATED"/>
    <property type="match status" value="1"/>
</dbReference>
<keyword evidence="6 7" id="KW-0472">Membrane</keyword>